<evidence type="ECO:0000256" key="24">
    <source>
        <dbReference type="ARBA" id="ARBA00023027"/>
    </source>
</evidence>
<dbReference type="Proteomes" id="UP001152622">
    <property type="component" value="Chromosome 20"/>
</dbReference>
<dbReference type="SUPFAM" id="SSF48264">
    <property type="entry name" value="Cytochrome P450"/>
    <property type="match status" value="1"/>
</dbReference>
<keyword evidence="23 47" id="KW-0408">Iron</keyword>
<dbReference type="FunFam" id="3.40.50.720:FF:000258">
    <property type="entry name" value="Hydroxyacyl-coenzyme A dehydrogenase, mitochondrial"/>
    <property type="match status" value="1"/>
</dbReference>
<comment type="catalytic activity">
    <reaction evidence="36">
        <text>an omega-methyl-long-chain fatty acid + reduced [NADPH--hemoprotein reductase] + O2 = an omega-hydroxy-long-chain fatty acid + oxidized [NADPH--hemoprotein reductase] + H2O + H(+)</text>
        <dbReference type="Rhea" id="RHEA:56748"/>
        <dbReference type="Rhea" id="RHEA-COMP:11964"/>
        <dbReference type="Rhea" id="RHEA-COMP:11965"/>
        <dbReference type="ChEBI" id="CHEBI:15377"/>
        <dbReference type="ChEBI" id="CHEBI:15378"/>
        <dbReference type="ChEBI" id="CHEBI:15379"/>
        <dbReference type="ChEBI" id="CHEBI:57618"/>
        <dbReference type="ChEBI" id="CHEBI:58210"/>
        <dbReference type="ChEBI" id="CHEBI:140991"/>
        <dbReference type="ChEBI" id="CHEBI:140992"/>
        <dbReference type="EC" id="1.14.14.80"/>
    </reaction>
    <physiologicalReaction direction="left-to-right" evidence="36">
        <dbReference type="Rhea" id="RHEA:56749"/>
    </physiologicalReaction>
</comment>
<dbReference type="EC" id="1.1.1.35" evidence="9"/>
<evidence type="ECO:0000256" key="11">
    <source>
        <dbReference type="ARBA" id="ARBA00022692"/>
    </source>
</evidence>
<comment type="catalytic activity">
    <reaction evidence="31">
        <text>a (3S)-3-hydroxyacyl-CoA + NAD(+) = a 3-oxoacyl-CoA + NADH + H(+)</text>
        <dbReference type="Rhea" id="RHEA:22432"/>
        <dbReference type="ChEBI" id="CHEBI:15378"/>
        <dbReference type="ChEBI" id="CHEBI:57318"/>
        <dbReference type="ChEBI" id="CHEBI:57540"/>
        <dbReference type="ChEBI" id="CHEBI:57945"/>
        <dbReference type="ChEBI" id="CHEBI:90726"/>
        <dbReference type="EC" id="1.1.1.35"/>
    </reaction>
</comment>
<comment type="pathway">
    <text evidence="6">Lipid metabolism; fatty acid beta-oxidation.</text>
</comment>
<keyword evidence="27" id="KW-0496">Mitochondrion</keyword>
<keyword evidence="12 47" id="KW-0479">Metal-binding</keyword>
<keyword evidence="11 48" id="KW-0812">Transmembrane</keyword>
<dbReference type="Pfam" id="PF00725">
    <property type="entry name" value="3HCDH"/>
    <property type="match status" value="1"/>
</dbReference>
<dbReference type="InterPro" id="IPR008927">
    <property type="entry name" value="6-PGluconate_DH-like_C_sf"/>
</dbReference>
<name>A0A9Q1EBI0_SYNKA</name>
<evidence type="ECO:0000256" key="37">
    <source>
        <dbReference type="ARBA" id="ARBA00052692"/>
    </source>
</evidence>
<evidence type="ECO:0000256" key="13">
    <source>
        <dbReference type="ARBA" id="ARBA00022782"/>
    </source>
</evidence>
<feature type="transmembrane region" description="Helical" evidence="48">
    <location>
        <begin position="12"/>
        <end position="35"/>
    </location>
</feature>
<evidence type="ECO:0000256" key="36">
    <source>
        <dbReference type="ARBA" id="ARBA00052378"/>
    </source>
</evidence>
<dbReference type="CDD" id="cd20666">
    <property type="entry name" value="CYP2U1"/>
    <property type="match status" value="1"/>
</dbReference>
<evidence type="ECO:0000256" key="22">
    <source>
        <dbReference type="ARBA" id="ARBA00023002"/>
    </source>
</evidence>
<evidence type="ECO:0000256" key="46">
    <source>
        <dbReference type="ARBA" id="ARBA00079904"/>
    </source>
</evidence>
<evidence type="ECO:0000256" key="5">
    <source>
        <dbReference type="ARBA" id="ARBA00004477"/>
    </source>
</evidence>
<dbReference type="AlphaFoldDB" id="A0A9Q1EBI0"/>
<evidence type="ECO:0000259" key="50">
    <source>
        <dbReference type="Pfam" id="PF02737"/>
    </source>
</evidence>
<evidence type="ECO:0000256" key="14">
    <source>
        <dbReference type="ARBA" id="ARBA00022792"/>
    </source>
</evidence>
<evidence type="ECO:0000256" key="47">
    <source>
        <dbReference type="PIRSR" id="PIRSR602401-1"/>
    </source>
</evidence>
<dbReference type="EC" id="1.14.14.80" evidence="41"/>
<comment type="similarity">
    <text evidence="7">Belongs to the 3-hydroxyacyl-CoA dehydrogenase family.</text>
</comment>
<dbReference type="InterPro" id="IPR050182">
    <property type="entry name" value="Cytochrome_P450_fam2"/>
</dbReference>
<keyword evidence="26" id="KW-0443">Lipid metabolism</keyword>
<evidence type="ECO:0000256" key="4">
    <source>
        <dbReference type="ARBA" id="ARBA00004448"/>
    </source>
</evidence>
<evidence type="ECO:0000256" key="9">
    <source>
        <dbReference type="ARBA" id="ARBA00013000"/>
    </source>
</evidence>
<evidence type="ECO:0000256" key="40">
    <source>
        <dbReference type="ARBA" id="ARBA00065273"/>
    </source>
</evidence>
<proteinExistence type="inferred from homology"/>
<comment type="catalytic activity">
    <reaction evidence="32">
        <text>(5Z,8Z,11Z,14Z)-eicosatetraenoate + reduced [NADPH--hemoprotein reductase] + O2 = 20-hydroxy-(5Z,8Z,11Z,14Z)-eicosatetraenoate + oxidized [NADPH--hemoprotein reductase] + H2O + H(+)</text>
        <dbReference type="Rhea" id="RHEA:39755"/>
        <dbReference type="Rhea" id="RHEA-COMP:11964"/>
        <dbReference type="Rhea" id="RHEA-COMP:11965"/>
        <dbReference type="ChEBI" id="CHEBI:15377"/>
        <dbReference type="ChEBI" id="CHEBI:15378"/>
        <dbReference type="ChEBI" id="CHEBI:15379"/>
        <dbReference type="ChEBI" id="CHEBI:32395"/>
        <dbReference type="ChEBI" id="CHEBI:57618"/>
        <dbReference type="ChEBI" id="CHEBI:58210"/>
        <dbReference type="ChEBI" id="CHEBI:76624"/>
    </reaction>
    <physiologicalReaction direction="left-to-right" evidence="32">
        <dbReference type="Rhea" id="RHEA:39756"/>
    </physiologicalReaction>
</comment>
<dbReference type="InterPro" id="IPR036291">
    <property type="entry name" value="NAD(P)-bd_dom_sf"/>
</dbReference>
<keyword evidence="28 48" id="KW-0472">Membrane</keyword>
<evidence type="ECO:0000256" key="48">
    <source>
        <dbReference type="SAM" id="Phobius"/>
    </source>
</evidence>
<dbReference type="InterPro" id="IPR006108">
    <property type="entry name" value="3HC_DH_C"/>
</dbReference>
<evidence type="ECO:0000256" key="19">
    <source>
        <dbReference type="ARBA" id="ARBA00022946"/>
    </source>
</evidence>
<evidence type="ECO:0000256" key="7">
    <source>
        <dbReference type="ARBA" id="ARBA00009463"/>
    </source>
</evidence>
<keyword evidence="22" id="KW-0560">Oxidoreductase</keyword>
<evidence type="ECO:0000256" key="20">
    <source>
        <dbReference type="ARBA" id="ARBA00022989"/>
    </source>
</evidence>
<dbReference type="GO" id="GO:0006631">
    <property type="term" value="P:fatty acid metabolic process"/>
    <property type="evidence" value="ECO:0007669"/>
    <property type="project" value="UniProtKB-KW"/>
</dbReference>
<evidence type="ECO:0000256" key="17">
    <source>
        <dbReference type="ARBA" id="ARBA00022848"/>
    </source>
</evidence>
<dbReference type="SUPFAM" id="SSF48179">
    <property type="entry name" value="6-phosphogluconate dehydrogenase C-terminal domain-like"/>
    <property type="match status" value="1"/>
</dbReference>
<comment type="catalytic activity">
    <reaction evidence="37">
        <text>(3S)-3-hydroxybutanoyl-CoA + NAD(+) = acetoacetyl-CoA + NADH + H(+)</text>
        <dbReference type="Rhea" id="RHEA:30799"/>
        <dbReference type="ChEBI" id="CHEBI:15378"/>
        <dbReference type="ChEBI" id="CHEBI:57286"/>
        <dbReference type="ChEBI" id="CHEBI:57316"/>
        <dbReference type="ChEBI" id="CHEBI:57540"/>
        <dbReference type="ChEBI" id="CHEBI:57945"/>
    </reaction>
</comment>
<evidence type="ECO:0000256" key="35">
    <source>
        <dbReference type="ARBA" id="ARBA00052282"/>
    </source>
</evidence>
<evidence type="ECO:0000256" key="8">
    <source>
        <dbReference type="ARBA" id="ARBA00010617"/>
    </source>
</evidence>
<evidence type="ECO:0000256" key="16">
    <source>
        <dbReference type="ARBA" id="ARBA00022832"/>
    </source>
</evidence>
<dbReference type="GO" id="GO:0008395">
    <property type="term" value="F:steroid hydroxylase activity"/>
    <property type="evidence" value="ECO:0007669"/>
    <property type="project" value="TreeGrafter"/>
</dbReference>
<keyword evidence="15" id="KW-0256">Endoplasmic reticulum</keyword>
<keyword evidence="14" id="KW-0999">Mitochondrion inner membrane</keyword>
<evidence type="ECO:0000256" key="23">
    <source>
        <dbReference type="ARBA" id="ARBA00023004"/>
    </source>
</evidence>
<dbReference type="InterPro" id="IPR006180">
    <property type="entry name" value="3-OHacyl-CoA_DH_CS"/>
</dbReference>
<comment type="similarity">
    <text evidence="8">Belongs to the cytochrome P450 family.</text>
</comment>
<evidence type="ECO:0000256" key="18">
    <source>
        <dbReference type="ARBA" id="ARBA00022871"/>
    </source>
</evidence>
<dbReference type="Gene3D" id="1.10.1040.10">
    <property type="entry name" value="N-(1-d-carboxylethyl)-l-norvaline Dehydrogenase, domain 2"/>
    <property type="match status" value="1"/>
</dbReference>
<evidence type="ECO:0000256" key="27">
    <source>
        <dbReference type="ARBA" id="ARBA00023128"/>
    </source>
</evidence>
<dbReference type="FunFam" id="1.10.1040.10:FF:000019">
    <property type="entry name" value="3-hydroxybutyryl-CoA dehydrogenase FadB2"/>
    <property type="match status" value="1"/>
</dbReference>
<evidence type="ECO:0000256" key="3">
    <source>
        <dbReference type="ARBA" id="ARBA00004305"/>
    </source>
</evidence>
<gene>
    <name evidence="51" type="ORF">SKAU_G00391120</name>
</gene>
<evidence type="ECO:0000256" key="41">
    <source>
        <dbReference type="ARBA" id="ARBA00066560"/>
    </source>
</evidence>
<dbReference type="Gene3D" id="3.40.50.720">
    <property type="entry name" value="NAD(P)-binding Rossmann-like Domain"/>
    <property type="match status" value="1"/>
</dbReference>
<dbReference type="GO" id="GO:0007283">
    <property type="term" value="P:spermatogenesis"/>
    <property type="evidence" value="ECO:0007669"/>
    <property type="project" value="UniProtKB-KW"/>
</dbReference>
<keyword evidence="25" id="KW-0503">Monooxygenase</keyword>
<dbReference type="PROSITE" id="PS00086">
    <property type="entry name" value="CYTOCHROME_P450"/>
    <property type="match status" value="1"/>
</dbReference>
<evidence type="ECO:0000256" key="12">
    <source>
        <dbReference type="ARBA" id="ARBA00022723"/>
    </source>
</evidence>
<evidence type="ECO:0000256" key="29">
    <source>
        <dbReference type="ARBA" id="ARBA00023278"/>
    </source>
</evidence>
<evidence type="ECO:0000256" key="10">
    <source>
        <dbReference type="ARBA" id="ARBA00022617"/>
    </source>
</evidence>
<dbReference type="InterPro" id="IPR006176">
    <property type="entry name" value="3-OHacyl-CoA_DH_NAD-bd"/>
</dbReference>
<keyword evidence="24" id="KW-0520">NAD</keyword>
<evidence type="ECO:0000256" key="25">
    <source>
        <dbReference type="ARBA" id="ARBA00023033"/>
    </source>
</evidence>
<keyword evidence="16" id="KW-0276">Fatty acid metabolism</keyword>
<keyword evidence="20 48" id="KW-1133">Transmembrane helix</keyword>
<keyword evidence="21" id="KW-0007">Acetylation</keyword>
<dbReference type="GO" id="GO:0005759">
    <property type="term" value="C:mitochondrial matrix"/>
    <property type="evidence" value="ECO:0007669"/>
    <property type="project" value="UniProtKB-SubCell"/>
</dbReference>
<dbReference type="Gene3D" id="1.10.630.10">
    <property type="entry name" value="Cytochrome P450"/>
    <property type="match status" value="1"/>
</dbReference>
<keyword evidence="10 47" id="KW-0349">Heme</keyword>
<comment type="catalytic activity">
    <reaction evidence="34">
        <text>N-[(5Z,8Z,11Z,14Z)-eicosatetraenoyl]-serotonin + reduced [NADPH--hemoprotein reductase] + O2 = 2-oxo-N-[(5Z,8Z,11Z,14Z)-eicosatetraenoyl]-serotonin + oxidized [NADPH--hemoprotein reductase] + H2O + H(+)</text>
        <dbReference type="Rhea" id="RHEA:50296"/>
        <dbReference type="Rhea" id="RHEA-COMP:11964"/>
        <dbReference type="Rhea" id="RHEA-COMP:11965"/>
        <dbReference type="ChEBI" id="CHEBI:15377"/>
        <dbReference type="ChEBI" id="CHEBI:15378"/>
        <dbReference type="ChEBI" id="CHEBI:15379"/>
        <dbReference type="ChEBI" id="CHEBI:57618"/>
        <dbReference type="ChEBI" id="CHEBI:58210"/>
        <dbReference type="ChEBI" id="CHEBI:132255"/>
        <dbReference type="ChEBI" id="CHEBI:132256"/>
    </reaction>
    <physiologicalReaction direction="left-to-right" evidence="34">
        <dbReference type="Rhea" id="RHEA:50297"/>
    </physiologicalReaction>
</comment>
<dbReference type="SUPFAM" id="SSF51735">
    <property type="entry name" value="NAD(P)-binding Rossmann-fold domains"/>
    <property type="match status" value="1"/>
</dbReference>
<comment type="catalytic activity">
    <reaction evidence="33">
        <text>(3S)-hydroxydecanoyl-CoA + NAD(+) = 3-oxodecanoyl-CoA + NADH + H(+)</text>
        <dbReference type="Rhea" id="RHEA:31187"/>
        <dbReference type="ChEBI" id="CHEBI:15378"/>
        <dbReference type="ChEBI" id="CHEBI:57540"/>
        <dbReference type="ChEBI" id="CHEBI:57945"/>
        <dbReference type="ChEBI" id="CHEBI:62548"/>
        <dbReference type="ChEBI" id="CHEBI:62616"/>
    </reaction>
</comment>
<dbReference type="GO" id="GO:0003857">
    <property type="term" value="F:(3S)-3-hydroxyacyl-CoA dehydrogenase (NAD+) activity"/>
    <property type="evidence" value="ECO:0007669"/>
    <property type="project" value="UniProtKB-EC"/>
</dbReference>
<evidence type="ECO:0000256" key="43">
    <source>
        <dbReference type="ARBA" id="ARBA00071676"/>
    </source>
</evidence>
<comment type="subcellular location">
    <subcellularLocation>
        <location evidence="5">Endoplasmic reticulum membrane</location>
        <topology evidence="5">Multi-pass membrane protein</topology>
    </subcellularLocation>
    <subcellularLocation>
        <location evidence="2">Microsome membrane</location>
        <topology evidence="2">Multi-pass membrane protein</topology>
    </subcellularLocation>
    <subcellularLocation>
        <location evidence="4">Mitochondrion inner membrane</location>
        <topology evidence="4">Multi-pass membrane protein</topology>
    </subcellularLocation>
    <subcellularLocation>
        <location evidence="3">Mitochondrion matrix</location>
    </subcellularLocation>
</comment>
<dbReference type="PANTHER" id="PTHR24300:SF397">
    <property type="entry name" value="CYTOCHROME P450 2U1"/>
    <property type="match status" value="1"/>
</dbReference>
<evidence type="ECO:0000256" key="34">
    <source>
        <dbReference type="ARBA" id="ARBA00052159"/>
    </source>
</evidence>
<dbReference type="PROSITE" id="PS00067">
    <property type="entry name" value="3HCDH"/>
    <property type="match status" value="1"/>
</dbReference>
<dbReference type="PRINTS" id="PR00463">
    <property type="entry name" value="EP450I"/>
</dbReference>
<dbReference type="PANTHER" id="PTHR24300">
    <property type="entry name" value="CYTOCHROME P450 508A4-RELATED"/>
    <property type="match status" value="1"/>
</dbReference>
<dbReference type="GO" id="GO:0070403">
    <property type="term" value="F:NAD+ binding"/>
    <property type="evidence" value="ECO:0007669"/>
    <property type="project" value="InterPro"/>
</dbReference>
<evidence type="ECO:0000256" key="6">
    <source>
        <dbReference type="ARBA" id="ARBA00005005"/>
    </source>
</evidence>
<evidence type="ECO:0000313" key="52">
    <source>
        <dbReference type="Proteomes" id="UP001152622"/>
    </source>
</evidence>
<reference evidence="51" key="1">
    <citation type="journal article" date="2023" name="Science">
        <title>Genome structures resolve the early diversification of teleost fishes.</title>
        <authorList>
            <person name="Parey E."/>
            <person name="Louis A."/>
            <person name="Montfort J."/>
            <person name="Bouchez O."/>
            <person name="Roques C."/>
            <person name="Iampietro C."/>
            <person name="Lluch J."/>
            <person name="Castinel A."/>
            <person name="Donnadieu C."/>
            <person name="Desvignes T."/>
            <person name="Floi Bucao C."/>
            <person name="Jouanno E."/>
            <person name="Wen M."/>
            <person name="Mejri S."/>
            <person name="Dirks R."/>
            <person name="Jansen H."/>
            <person name="Henkel C."/>
            <person name="Chen W.J."/>
            <person name="Zahm M."/>
            <person name="Cabau C."/>
            <person name="Klopp C."/>
            <person name="Thompson A.W."/>
            <person name="Robinson-Rechavi M."/>
            <person name="Braasch I."/>
            <person name="Lecointre G."/>
            <person name="Bobe J."/>
            <person name="Postlethwait J.H."/>
            <person name="Berthelot C."/>
            <person name="Roest Crollius H."/>
            <person name="Guiguen Y."/>
        </authorList>
    </citation>
    <scope>NUCLEOTIDE SEQUENCE</scope>
    <source>
        <strain evidence="51">WJC10195</strain>
    </source>
</reference>
<dbReference type="InterPro" id="IPR002401">
    <property type="entry name" value="Cyt_P450_E_grp-I"/>
</dbReference>
<comment type="catalytic activity">
    <reaction evidence="35">
        <text>(3S)-hydroxyhexadecanoyl-CoA + NAD(+) = 3-oxohexadecanoyl-CoA + NADH + H(+)</text>
        <dbReference type="Rhea" id="RHEA:31159"/>
        <dbReference type="ChEBI" id="CHEBI:15378"/>
        <dbReference type="ChEBI" id="CHEBI:57349"/>
        <dbReference type="ChEBI" id="CHEBI:57540"/>
        <dbReference type="ChEBI" id="CHEBI:57945"/>
        <dbReference type="ChEBI" id="CHEBI:62613"/>
    </reaction>
</comment>
<evidence type="ECO:0000256" key="30">
    <source>
        <dbReference type="ARBA" id="ARBA00049206"/>
    </source>
</evidence>
<evidence type="ECO:0000256" key="38">
    <source>
        <dbReference type="ARBA" id="ARBA00058812"/>
    </source>
</evidence>
<evidence type="ECO:0000256" key="44">
    <source>
        <dbReference type="ARBA" id="ARBA00077615"/>
    </source>
</evidence>
<dbReference type="OrthoDB" id="1844152at2759"/>
<evidence type="ECO:0000256" key="45">
    <source>
        <dbReference type="ARBA" id="ARBA00079181"/>
    </source>
</evidence>
<evidence type="ECO:0000259" key="49">
    <source>
        <dbReference type="Pfam" id="PF00725"/>
    </source>
</evidence>
<protein>
    <recommendedName>
        <fullName evidence="42">Cytochrome P450 2U1</fullName>
        <ecNumber evidence="9">1.1.1.35</ecNumber>
        <ecNumber evidence="41">1.14.14.80</ecNumber>
    </recommendedName>
    <alternativeName>
        <fullName evidence="43">Hydroxyacyl-coenzyme A dehydrogenase, mitochondrial</fullName>
    </alternativeName>
    <alternativeName>
        <fullName evidence="45">Long-chain fatty acid omega-monooxygenase</fullName>
    </alternativeName>
    <alternativeName>
        <fullName evidence="44">Medium and short-chain L-3-hydroxyacyl-coenzyme A dehydrogenase</fullName>
    </alternativeName>
    <alternativeName>
        <fullName evidence="46">Short-chain 3-hydroxyacyl-CoA dehydrogenase</fullName>
    </alternativeName>
</protein>
<keyword evidence="17" id="KW-0492">Microsome</keyword>
<evidence type="ECO:0000256" key="32">
    <source>
        <dbReference type="ARBA" id="ARBA00051320"/>
    </source>
</evidence>
<comment type="catalytic activity">
    <reaction evidence="30">
        <text>(5Z,8Z,11Z,14Z)-eicosatetraenoate + reduced [NADPH--hemoprotein reductase] + O2 = 19-hydroxy-(5Z,8Z,11Z,14Z)-eicosatetraenoate + oxidized [NADPH--hemoprotein reductase] + H2O + H(+)</text>
        <dbReference type="Rhea" id="RHEA:39759"/>
        <dbReference type="Rhea" id="RHEA-COMP:11964"/>
        <dbReference type="Rhea" id="RHEA-COMP:11965"/>
        <dbReference type="ChEBI" id="CHEBI:15377"/>
        <dbReference type="ChEBI" id="CHEBI:15378"/>
        <dbReference type="ChEBI" id="CHEBI:15379"/>
        <dbReference type="ChEBI" id="CHEBI:32395"/>
        <dbReference type="ChEBI" id="CHEBI:57618"/>
        <dbReference type="ChEBI" id="CHEBI:58210"/>
        <dbReference type="ChEBI" id="CHEBI:76627"/>
    </reaction>
    <physiologicalReaction direction="left-to-right" evidence="30">
        <dbReference type="Rhea" id="RHEA:39760"/>
    </physiologicalReaction>
</comment>
<evidence type="ECO:0000313" key="51">
    <source>
        <dbReference type="EMBL" id="KAJ8335770.1"/>
    </source>
</evidence>
<evidence type="ECO:0000256" key="33">
    <source>
        <dbReference type="ARBA" id="ARBA00051510"/>
    </source>
</evidence>
<keyword evidence="19" id="KW-0809">Transit peptide</keyword>
<dbReference type="GO" id="GO:0030154">
    <property type="term" value="P:cell differentiation"/>
    <property type="evidence" value="ECO:0007669"/>
    <property type="project" value="UniProtKB-KW"/>
</dbReference>
<dbReference type="InterPro" id="IPR017972">
    <property type="entry name" value="Cyt_P450_CS"/>
</dbReference>
<keyword evidence="18" id="KW-0744">Spermatogenesis</keyword>
<dbReference type="Pfam" id="PF02737">
    <property type="entry name" value="3HCDH_N"/>
    <property type="match status" value="1"/>
</dbReference>
<comment type="cofactor">
    <cofactor evidence="1 47">
        <name>heme</name>
        <dbReference type="ChEBI" id="CHEBI:30413"/>
    </cofactor>
</comment>
<dbReference type="GO" id="GO:0005789">
    <property type="term" value="C:endoplasmic reticulum membrane"/>
    <property type="evidence" value="ECO:0007669"/>
    <property type="project" value="UniProtKB-SubCell"/>
</dbReference>
<evidence type="ECO:0000256" key="28">
    <source>
        <dbReference type="ARBA" id="ARBA00023136"/>
    </source>
</evidence>
<dbReference type="PRINTS" id="PR00385">
    <property type="entry name" value="P450"/>
</dbReference>
<dbReference type="InterPro" id="IPR013328">
    <property type="entry name" value="6PGD_dom2"/>
</dbReference>
<comment type="function">
    <text evidence="39">Mitochondrial fatty acid beta-oxidation enzyme that catalyzes the third step of the beta-oxidation cycle for medium and short-chain 3-hydroxy fatty acyl-CoAs (C4 to C10). Plays a role in the control of insulin secretion by inhibiting the activation of glutamate dehydrogenase 1 (GLUD1), an enzyme that has an important role in regulating amino acid-induced insulin secretion. Plays a role in the maintenance of normal spermatogenesis through the reduction of fatty acid accumulation in the testes.</text>
</comment>
<evidence type="ECO:0000256" key="42">
    <source>
        <dbReference type="ARBA" id="ARBA00067282"/>
    </source>
</evidence>
<keyword evidence="29" id="KW-0379">Hydroxylation</keyword>
<evidence type="ECO:0000256" key="26">
    <source>
        <dbReference type="ARBA" id="ARBA00023098"/>
    </source>
</evidence>
<evidence type="ECO:0000256" key="21">
    <source>
        <dbReference type="ARBA" id="ARBA00022990"/>
    </source>
</evidence>
<comment type="caution">
    <text evidence="51">The sequence shown here is derived from an EMBL/GenBank/DDBJ whole genome shotgun (WGS) entry which is preliminary data.</text>
</comment>
<dbReference type="GO" id="GO:0005743">
    <property type="term" value="C:mitochondrial inner membrane"/>
    <property type="evidence" value="ECO:0007669"/>
    <property type="project" value="UniProtKB-SubCell"/>
</dbReference>
<dbReference type="FunFam" id="1.10.630.10:FF:000017">
    <property type="entry name" value="cytochrome P450 2U1 isoform X1"/>
    <property type="match status" value="1"/>
</dbReference>
<dbReference type="InterPro" id="IPR036396">
    <property type="entry name" value="Cyt_P450_sf"/>
</dbReference>
<sequence length="846" mass="94389">MLRQAWQELQCVTLLSSVSLYFVALAVFLLVFYVLHRLKKRKFSNVPPGPKPWPLIGNFARFLVPSFVSKRFGGHSEKRGQRKSVASPQVFLMELSKHYGNIYSLFIGSQLIVILTGYEVVRDALSNRAQVFSDRPDLPLITTMTKRKGIVFAPYGPVWRQQRKFCHASLRSFGLGRLSLEPRILEELAVVKTELQRIYAEGEGTGVDLAPLVSNAVSNVISSISLGQRFHHGDRQFRTLLDLMARGLELCINSPAVLINVFPWLYHLPFGAFREIRQVERDITVFLKEIIAQHRSSLDPDSPRDLIDMYLVEMAQQQESVGTGETSFSEDYLFYIIGDLFVAGTDTTTNTVLWMLLYMSVYPDIQEKVQAEIDSVVGSDRVPSLTDKASCPFTEATIMEVQRMTAVVPLAIPHMASETTVFRGYTIPKGTIIIPNLWSVHRDPTVWENPDDFNPARFLDENGQVLRKEYFIPFGIGRRLCMGEQLAKMELFLMFSNLMQAFSFRIPDGLPPPSMDGRFGLTLAPCPYTVHVSAWKIMAFVTHKFIRTLSSTSIRNAAIQHVTIIGGGQMGAGIAQVAAATGHSVVLVDTSEDILKKSTKGIEGILKRMAKKKFADKPEVGEEFIQKVMKNVSTSTDAASVVPGTDLVLEAIVENLKVKQGLFASLDKVAPEHTIFASNTSSLPIADIASSTARLDRFGGLHFFNPVPLMKLVEVVETPMTSQATFNTLYDFSKALGKHPVSCKDTPGFMVNRLLVPYLMEAVRLHERGHGSKEDIDVAMKLGAGYPMGPFELLDYVGLDTGKFIIDGWHAMEPENPMFSPSPMLNKLVEEGKFGKKTGEGFYKYK</sequence>
<dbReference type="GO" id="GO:0005506">
    <property type="term" value="F:iron ion binding"/>
    <property type="evidence" value="ECO:0007669"/>
    <property type="project" value="InterPro"/>
</dbReference>
<dbReference type="EMBL" id="JAINUF010000020">
    <property type="protein sequence ID" value="KAJ8335770.1"/>
    <property type="molecule type" value="Genomic_DNA"/>
</dbReference>
<comment type="subunit">
    <text evidence="40">Homodimer. Interacts with GLUD1; this interaction inhibits the activation of glutamate dehydrogenase 1 (GLUD1).</text>
</comment>
<dbReference type="InterPro" id="IPR001128">
    <property type="entry name" value="Cyt_P450"/>
</dbReference>
<keyword evidence="52" id="KW-1185">Reference proteome</keyword>
<evidence type="ECO:0000256" key="15">
    <source>
        <dbReference type="ARBA" id="ARBA00022824"/>
    </source>
</evidence>
<dbReference type="GO" id="GO:0006805">
    <property type="term" value="P:xenobiotic metabolic process"/>
    <property type="evidence" value="ECO:0007669"/>
    <property type="project" value="TreeGrafter"/>
</dbReference>
<evidence type="ECO:0000256" key="2">
    <source>
        <dbReference type="ARBA" id="ARBA00004154"/>
    </source>
</evidence>
<evidence type="ECO:0000256" key="31">
    <source>
        <dbReference type="ARBA" id="ARBA00049556"/>
    </source>
</evidence>
<organism evidence="51 52">
    <name type="scientific">Synaphobranchus kaupii</name>
    <name type="common">Kaup's arrowtooth eel</name>
    <dbReference type="NCBI Taxonomy" id="118154"/>
    <lineage>
        <taxon>Eukaryota</taxon>
        <taxon>Metazoa</taxon>
        <taxon>Chordata</taxon>
        <taxon>Craniata</taxon>
        <taxon>Vertebrata</taxon>
        <taxon>Euteleostomi</taxon>
        <taxon>Actinopterygii</taxon>
        <taxon>Neopterygii</taxon>
        <taxon>Teleostei</taxon>
        <taxon>Anguilliformes</taxon>
        <taxon>Synaphobranchidae</taxon>
        <taxon>Synaphobranchus</taxon>
    </lineage>
</organism>
<keyword evidence="13" id="KW-0221">Differentiation</keyword>
<evidence type="ECO:0000256" key="1">
    <source>
        <dbReference type="ARBA" id="ARBA00001971"/>
    </source>
</evidence>
<dbReference type="Pfam" id="PF00067">
    <property type="entry name" value="p450"/>
    <property type="match status" value="1"/>
</dbReference>
<comment type="function">
    <text evidence="38">A cytochrome P450 monooxygenase involved in the metabolism of arachidonic acid and its conjugates. Mechanistically, uses molecular oxygen inserting one oxygen atom into a substrate, and reducing the second into a water molecule, with two electrons provided by NADPH via cytochrome P450 reductase (CPR; NADPH-ferrihemoprotein reductase). Acts as an omega and omega-1 hydroxylase for arachidonic acid and possibly for other long chain fatty acids. May modulate the arachidonic acid signaling pathway and play a role in other fatty acid signaling processes. May down-regulate the biological activities of N-arachidonoyl-serotonin, an endocannabinoid that has anti-nociceptive effects through inhibition of fatty acid amide hydrolase FAAH, TRPV1 receptor and T-type calcium channels. Catalyzes C-2 oxidation of the indole ring of N-arachidonoyl-serotonin forming a less active product 2-oxo-N-arachidonoyl-serotonin.</text>
</comment>
<evidence type="ECO:0000256" key="39">
    <source>
        <dbReference type="ARBA" id="ARBA00059837"/>
    </source>
</evidence>
<feature type="domain" description="3-hydroxyacyl-CoA dehydrogenase NAD binding" evidence="50">
    <location>
        <begin position="561"/>
        <end position="746"/>
    </location>
</feature>
<dbReference type="GO" id="GO:0020037">
    <property type="term" value="F:heme binding"/>
    <property type="evidence" value="ECO:0007669"/>
    <property type="project" value="InterPro"/>
</dbReference>
<feature type="binding site" description="axial binding residue" evidence="47">
    <location>
        <position position="481"/>
    </location>
    <ligand>
        <name>heme</name>
        <dbReference type="ChEBI" id="CHEBI:30413"/>
    </ligand>
    <ligandPart>
        <name>Fe</name>
        <dbReference type="ChEBI" id="CHEBI:18248"/>
    </ligandPart>
</feature>
<dbReference type="GO" id="GO:0102033">
    <property type="term" value="F:long-chain fatty acid omega-hydroxylase activity"/>
    <property type="evidence" value="ECO:0007669"/>
    <property type="project" value="UniProtKB-EC"/>
</dbReference>
<feature type="domain" description="3-hydroxyacyl-CoA dehydrogenase C-terminal" evidence="49">
    <location>
        <begin position="748"/>
        <end position="845"/>
    </location>
</feature>
<accession>A0A9Q1EBI0</accession>